<evidence type="ECO:0000256" key="1">
    <source>
        <dbReference type="ARBA" id="ARBA00038158"/>
    </source>
</evidence>
<dbReference type="CDD" id="cd02440">
    <property type="entry name" value="AdoMet_MTases"/>
    <property type="match status" value="1"/>
</dbReference>
<dbReference type="GO" id="GO:0008168">
    <property type="term" value="F:methyltransferase activity"/>
    <property type="evidence" value="ECO:0007669"/>
    <property type="project" value="UniProtKB-KW"/>
</dbReference>
<evidence type="ECO:0000313" key="3">
    <source>
        <dbReference type="Proteomes" id="UP000193689"/>
    </source>
</evidence>
<sequence>MLDPESFDQDMASAAYMWPAELHSQFSTPQYPLVVDSGLSTSQLPQFARSSQPVLSNIDSLPNMSPPLHIEDQVDSVGHYPHEKGSTIPDPLSYSEHGRTFQAYKQHKYDLPNDAVEQDRLDLGHSLWRMVMNDTLHWAPVDKPSRVLDIGTGTGIWAIEFAELNPQAKVIGTDLSLIQPDMNGQLPNLEFIREDVEEEWTLEGPFDFVHLRLMFTCFNDHRSVMRKAYDSLRPGGWIEYQDSEVDYDSDDYSHRGTALHKWNFLIKAGAAARGRDIEVSRKYKEYLMQIGFVDVVEKKIKVPGNPWPAGRRRKEMGEIAEVISTEAVQAMSPKMLGDEGLGMSPDAVQQIVSLVQGNIHDQKIHITWPFYVVCGRKPFPDEVGQHPVVNRED</sequence>
<accession>A0A1Y2DXP3</accession>
<dbReference type="OrthoDB" id="506498at2759"/>
<organism evidence="2 3">
    <name type="scientific">Pseudomassariella vexata</name>
    <dbReference type="NCBI Taxonomy" id="1141098"/>
    <lineage>
        <taxon>Eukaryota</taxon>
        <taxon>Fungi</taxon>
        <taxon>Dikarya</taxon>
        <taxon>Ascomycota</taxon>
        <taxon>Pezizomycotina</taxon>
        <taxon>Sordariomycetes</taxon>
        <taxon>Xylariomycetidae</taxon>
        <taxon>Amphisphaeriales</taxon>
        <taxon>Pseudomassariaceae</taxon>
        <taxon>Pseudomassariella</taxon>
    </lineage>
</organism>
<dbReference type="Gene3D" id="3.40.50.150">
    <property type="entry name" value="Vaccinia Virus protein VP39"/>
    <property type="match status" value="1"/>
</dbReference>
<dbReference type="EMBL" id="MCFJ01000007">
    <property type="protein sequence ID" value="ORY64007.1"/>
    <property type="molecule type" value="Genomic_DNA"/>
</dbReference>
<dbReference type="InterPro" id="IPR029063">
    <property type="entry name" value="SAM-dependent_MTases_sf"/>
</dbReference>
<reference evidence="2 3" key="1">
    <citation type="submission" date="2016-07" db="EMBL/GenBank/DDBJ databases">
        <title>Pervasive Adenine N6-methylation of Active Genes in Fungi.</title>
        <authorList>
            <consortium name="DOE Joint Genome Institute"/>
            <person name="Mondo S.J."/>
            <person name="Dannebaum R.O."/>
            <person name="Kuo R.C."/>
            <person name="Labutti K."/>
            <person name="Haridas S."/>
            <person name="Kuo A."/>
            <person name="Salamov A."/>
            <person name="Ahrendt S.R."/>
            <person name="Lipzen A."/>
            <person name="Sullivan W."/>
            <person name="Andreopoulos W.B."/>
            <person name="Clum A."/>
            <person name="Lindquist E."/>
            <person name="Daum C."/>
            <person name="Ramamoorthy G.K."/>
            <person name="Gryganskyi A."/>
            <person name="Culley D."/>
            <person name="Magnuson J.K."/>
            <person name="James T.Y."/>
            <person name="O'Malley M.A."/>
            <person name="Stajich J.E."/>
            <person name="Spatafora J.W."/>
            <person name="Visel A."/>
            <person name="Grigoriev I.V."/>
        </authorList>
    </citation>
    <scope>NUCLEOTIDE SEQUENCE [LARGE SCALE GENOMIC DNA]</scope>
    <source>
        <strain evidence="2 3">CBS 129021</strain>
    </source>
</reference>
<dbReference type="PANTHER" id="PTHR43591">
    <property type="entry name" value="METHYLTRANSFERASE"/>
    <property type="match status" value="1"/>
</dbReference>
<dbReference type="GeneID" id="63770326"/>
<dbReference type="RefSeq" id="XP_040715421.1">
    <property type="nucleotide sequence ID" value="XM_040854114.1"/>
</dbReference>
<gene>
    <name evidence="2" type="ORF">BCR38DRAFT_204027</name>
</gene>
<dbReference type="PANTHER" id="PTHR43591:SF102">
    <property type="entry name" value="S-ADENOSYL-L-METHIONINE-DEPENDENT METHYLTRANSFERASE"/>
    <property type="match status" value="1"/>
</dbReference>
<dbReference type="InParanoid" id="A0A1Y2DXP3"/>
<comment type="caution">
    <text evidence="2">The sequence shown here is derived from an EMBL/GenBank/DDBJ whole genome shotgun (WGS) entry which is preliminary data.</text>
</comment>
<proteinExistence type="inferred from homology"/>
<dbReference type="SUPFAM" id="SSF53335">
    <property type="entry name" value="S-adenosyl-L-methionine-dependent methyltransferases"/>
    <property type="match status" value="1"/>
</dbReference>
<keyword evidence="2" id="KW-0489">Methyltransferase</keyword>
<keyword evidence="3" id="KW-1185">Reference proteome</keyword>
<comment type="similarity">
    <text evidence="1">Belongs to the methyltransferase superfamily. LaeA methyltransferase family.</text>
</comment>
<dbReference type="GO" id="GO:0032259">
    <property type="term" value="P:methylation"/>
    <property type="evidence" value="ECO:0007669"/>
    <property type="project" value="UniProtKB-KW"/>
</dbReference>
<dbReference type="Pfam" id="PF13489">
    <property type="entry name" value="Methyltransf_23"/>
    <property type="match status" value="1"/>
</dbReference>
<name>A0A1Y2DXP3_9PEZI</name>
<dbReference type="STRING" id="1141098.A0A1Y2DXP3"/>
<dbReference type="AlphaFoldDB" id="A0A1Y2DXP3"/>
<keyword evidence="2" id="KW-0808">Transferase</keyword>
<evidence type="ECO:0000313" key="2">
    <source>
        <dbReference type="EMBL" id="ORY64007.1"/>
    </source>
</evidence>
<protein>
    <submittedName>
        <fullName evidence="2">S-adenosyl-L-methionine-dependent methyltransferase</fullName>
    </submittedName>
</protein>
<dbReference type="Proteomes" id="UP000193689">
    <property type="component" value="Unassembled WGS sequence"/>
</dbReference>